<dbReference type="InterPro" id="IPR042070">
    <property type="entry name" value="PucR_C-HTH_sf"/>
</dbReference>
<proteinExistence type="predicted"/>
<organism evidence="3 4">
    <name type="scientific">Saccharopolyspora shandongensis</name>
    <dbReference type="NCBI Taxonomy" id="418495"/>
    <lineage>
        <taxon>Bacteria</taxon>
        <taxon>Bacillati</taxon>
        <taxon>Actinomycetota</taxon>
        <taxon>Actinomycetes</taxon>
        <taxon>Pseudonocardiales</taxon>
        <taxon>Pseudonocardiaceae</taxon>
        <taxon>Saccharopolyspora</taxon>
    </lineage>
</organism>
<dbReference type="RefSeq" id="WP_093278680.1">
    <property type="nucleotide sequence ID" value="NZ_FNOK01000099.1"/>
</dbReference>
<name>A0A1H3U058_9PSEU</name>
<dbReference type="OrthoDB" id="33973at2"/>
<evidence type="ECO:0000259" key="2">
    <source>
        <dbReference type="Pfam" id="PF13556"/>
    </source>
</evidence>
<dbReference type="STRING" id="418495.SAMN05216215_10995"/>
<protein>
    <submittedName>
        <fullName evidence="3">Purine catabolism regulatory protein</fullName>
    </submittedName>
</protein>
<evidence type="ECO:0000313" key="3">
    <source>
        <dbReference type="EMBL" id="SDZ55850.1"/>
    </source>
</evidence>
<dbReference type="PANTHER" id="PTHR33744:SF7">
    <property type="entry name" value="PUCR FAMILY TRANSCRIPTIONAL REGULATOR"/>
    <property type="match status" value="1"/>
</dbReference>
<evidence type="ECO:0000313" key="4">
    <source>
        <dbReference type="Proteomes" id="UP000199529"/>
    </source>
</evidence>
<feature type="domain" description="Purine catabolism PurC-like" evidence="1">
    <location>
        <begin position="34"/>
        <end position="131"/>
    </location>
</feature>
<dbReference type="PANTHER" id="PTHR33744">
    <property type="entry name" value="CARBOHYDRATE DIACID REGULATOR"/>
    <property type="match status" value="1"/>
</dbReference>
<dbReference type="AlphaFoldDB" id="A0A1H3U058"/>
<dbReference type="InterPro" id="IPR012914">
    <property type="entry name" value="PucR_dom"/>
</dbReference>
<evidence type="ECO:0000259" key="1">
    <source>
        <dbReference type="Pfam" id="PF07905"/>
    </source>
</evidence>
<dbReference type="Gene3D" id="1.10.10.2840">
    <property type="entry name" value="PucR C-terminal helix-turn-helix domain"/>
    <property type="match status" value="1"/>
</dbReference>
<dbReference type="InterPro" id="IPR051448">
    <property type="entry name" value="CdaR-like_regulators"/>
</dbReference>
<dbReference type="Pfam" id="PF07905">
    <property type="entry name" value="PucR"/>
    <property type="match status" value="1"/>
</dbReference>
<dbReference type="Proteomes" id="UP000199529">
    <property type="component" value="Unassembled WGS sequence"/>
</dbReference>
<gene>
    <name evidence="3" type="ORF">SAMN05216215_10995</name>
</gene>
<sequence>MASDTRQQNPRLTLQQLIDEPSLQLSAIEPGDPSTVIRSAHSIEIENPARWLPPQSIMLTTGLRFVDRPTDRKAQARLIDELIAADVAALLFGIGVKFLEVPRGLREAARQRNFPLLTVAASTPFLAIEDFVNRGVLSTETYLLQRTVWLQNELLHALSASDPVNALVIRLGTLSRGAAVLYEGTGHIVASTGHGPLRLIWEEIAAREPEPQRFAVGQWEVATRPFALRGSLFRLAIASRTSSVINDLGPDVLETAERVLAAANAARSLVISQAQAEAVRIISALRAGVTTSQIRQTWDRLRAFGFRVGDPIRVVIARPIGSPVEIDTARTTESLLEAAHAEGLPVVLSDEYRQEDPATRLVAVLADSPAARSWTDVLARTHVTGASGPLTDLAVTPRYFEEADTAWQVVSRRRDRGSAETIVRLDEVDFATWLLTRRDDARVSARLDHHFGSLIAAPDLVETVVVYLATDQDVKATAQKLFVHPNTVRYRLRNVEQLVGGPIAAAKIVANLYLAFQDEIVARVEPTVGNELSSE</sequence>
<reference evidence="4" key="1">
    <citation type="submission" date="2016-10" db="EMBL/GenBank/DDBJ databases">
        <authorList>
            <person name="Varghese N."/>
            <person name="Submissions S."/>
        </authorList>
    </citation>
    <scope>NUCLEOTIDE SEQUENCE [LARGE SCALE GENOMIC DNA]</scope>
    <source>
        <strain evidence="4">CGMCC 4.3530</strain>
    </source>
</reference>
<dbReference type="InterPro" id="IPR025736">
    <property type="entry name" value="PucR_C-HTH_dom"/>
</dbReference>
<dbReference type="Pfam" id="PF13556">
    <property type="entry name" value="HTH_30"/>
    <property type="match status" value="1"/>
</dbReference>
<feature type="domain" description="PucR C-terminal helix-turn-helix" evidence="2">
    <location>
        <begin position="460"/>
        <end position="516"/>
    </location>
</feature>
<accession>A0A1H3U058</accession>
<dbReference type="EMBL" id="FNOK01000099">
    <property type="protein sequence ID" value="SDZ55850.1"/>
    <property type="molecule type" value="Genomic_DNA"/>
</dbReference>
<keyword evidence="4" id="KW-1185">Reference proteome</keyword>